<sequence length="425" mass="45749">MSLRTRIQKSFNGHTPHLQALELLKYIGPGFLVTVGFIDPGNWASNVAAGSLYGYRLLWMVTLSTLMLIVLQHNAAHLGIVTGLCISEAATKFMRPWFARLVLDSAVAACISTALAEIMGAAIGLNLLFKLPLRIGAILVSAAVIWLLLSNGYRRIEKLIIAFVSLIGLSFLYELSLVRIPWAEVATGWVTPAIPLGSIPVIMSVLGAVVMPHNLFLHSEIIQSRQLNQKGADVIEKQLRFEFVDTLNSMVIGWAINSSMIILAAATFFAGKIAVTELGQAQAILQPMLGRAAAVVFGGALLMAGLSSSVTAGMAGGSIVAGMSGEPYDPSDNHTRLGIIMTLLGALLIALVITNPFKTLIFSQIALSIQLPWTIVLQILLTSNPRVMGKYANNTPDRVFLWTTTVVVSGLNVLLLVDTLRNLLR</sequence>
<evidence type="ECO:0000313" key="9">
    <source>
        <dbReference type="Proteomes" id="UP000266260"/>
    </source>
</evidence>
<evidence type="ECO:0000256" key="2">
    <source>
        <dbReference type="ARBA" id="ARBA00022448"/>
    </source>
</evidence>
<keyword evidence="6 7" id="KW-0472">Membrane</keyword>
<proteinExistence type="predicted"/>
<keyword evidence="5 7" id="KW-1133">Transmembrane helix</keyword>
<comment type="subcellular location">
    <subcellularLocation>
        <location evidence="1">Membrane</location>
        <topology evidence="1">Multi-pass membrane protein</topology>
    </subcellularLocation>
</comment>
<feature type="transmembrane region" description="Helical" evidence="7">
    <location>
        <begin position="360"/>
        <end position="379"/>
    </location>
</feature>
<keyword evidence="3 7" id="KW-0812">Transmembrane</keyword>
<dbReference type="GO" id="GO:0005886">
    <property type="term" value="C:plasma membrane"/>
    <property type="evidence" value="ECO:0007669"/>
    <property type="project" value="TreeGrafter"/>
</dbReference>
<evidence type="ECO:0000256" key="1">
    <source>
        <dbReference type="ARBA" id="ARBA00004141"/>
    </source>
</evidence>
<feature type="transmembrane region" description="Helical" evidence="7">
    <location>
        <begin position="161"/>
        <end position="182"/>
    </location>
</feature>
<feature type="transmembrane region" description="Helical" evidence="7">
    <location>
        <begin position="20"/>
        <end position="38"/>
    </location>
</feature>
<name>A0A398D1V0_9BACT</name>
<dbReference type="PANTHER" id="PTHR11706">
    <property type="entry name" value="SOLUTE CARRIER PROTEIN FAMILY 11 MEMBER"/>
    <property type="match status" value="1"/>
</dbReference>
<evidence type="ECO:0000256" key="7">
    <source>
        <dbReference type="SAM" id="Phobius"/>
    </source>
</evidence>
<evidence type="ECO:0000256" key="6">
    <source>
        <dbReference type="ARBA" id="ARBA00023136"/>
    </source>
</evidence>
<dbReference type="GO" id="GO:0015086">
    <property type="term" value="F:cadmium ion transmembrane transporter activity"/>
    <property type="evidence" value="ECO:0007669"/>
    <property type="project" value="TreeGrafter"/>
</dbReference>
<feature type="transmembrane region" description="Helical" evidence="7">
    <location>
        <begin position="335"/>
        <end position="353"/>
    </location>
</feature>
<dbReference type="Proteomes" id="UP000266260">
    <property type="component" value="Unassembled WGS sequence"/>
</dbReference>
<evidence type="ECO:0000256" key="3">
    <source>
        <dbReference type="ARBA" id="ARBA00022692"/>
    </source>
</evidence>
<dbReference type="GO" id="GO:0015293">
    <property type="term" value="F:symporter activity"/>
    <property type="evidence" value="ECO:0007669"/>
    <property type="project" value="UniProtKB-KW"/>
</dbReference>
<feature type="transmembrane region" description="Helical" evidence="7">
    <location>
        <begin position="251"/>
        <end position="271"/>
    </location>
</feature>
<protein>
    <submittedName>
        <fullName evidence="8">Divalent metal cation transporter</fullName>
    </submittedName>
</protein>
<dbReference type="RefSeq" id="WP_119175720.1">
    <property type="nucleotide sequence ID" value="NZ_QXIT01000110.1"/>
</dbReference>
<dbReference type="EMBL" id="QXIT01000110">
    <property type="protein sequence ID" value="RIE07399.1"/>
    <property type="molecule type" value="Genomic_DNA"/>
</dbReference>
<feature type="transmembrane region" description="Helical" evidence="7">
    <location>
        <begin position="58"/>
        <end position="86"/>
    </location>
</feature>
<organism evidence="8 9">
    <name type="scientific">Candidatus Cryosericum odellii</name>
    <dbReference type="NCBI Taxonomy" id="2290917"/>
    <lineage>
        <taxon>Bacteria</taxon>
        <taxon>Pseudomonadati</taxon>
        <taxon>Caldisericota/Cryosericota group</taxon>
        <taxon>Candidatus Cryosericota</taxon>
        <taxon>Candidatus Cryosericia</taxon>
        <taxon>Candidatus Cryosericales</taxon>
        <taxon>Candidatus Cryosericaceae</taxon>
        <taxon>Candidatus Cryosericum</taxon>
    </lineage>
</organism>
<gene>
    <name evidence="8" type="ORF">SMC6_06605</name>
</gene>
<feature type="transmembrane region" description="Helical" evidence="7">
    <location>
        <begin position="131"/>
        <end position="149"/>
    </location>
</feature>
<dbReference type="GO" id="GO:0034755">
    <property type="term" value="P:iron ion transmembrane transport"/>
    <property type="evidence" value="ECO:0007669"/>
    <property type="project" value="TreeGrafter"/>
</dbReference>
<dbReference type="NCBIfam" id="NF037982">
    <property type="entry name" value="Nramp_1"/>
    <property type="match status" value="1"/>
</dbReference>
<evidence type="ECO:0000256" key="5">
    <source>
        <dbReference type="ARBA" id="ARBA00022989"/>
    </source>
</evidence>
<reference evidence="8 9" key="1">
    <citation type="submission" date="2018-09" db="EMBL/GenBank/DDBJ databases">
        <title>Discovery and Ecogenomic Context for Candidatus Cryosericales, a Global Caldiserica Order Active in Thawing Permafrost.</title>
        <authorList>
            <person name="Martinez M.A."/>
            <person name="Woodcroft B.J."/>
            <person name="Ignacio Espinoza J.C."/>
            <person name="Zayed A."/>
            <person name="Singleton C.M."/>
            <person name="Boyd J."/>
            <person name="Li Y.-F."/>
            <person name="Purvine S."/>
            <person name="Maughan H."/>
            <person name="Hodgkins S.B."/>
            <person name="Anderson D."/>
            <person name="Sederholm M."/>
            <person name="Temperton B."/>
            <person name="Saleska S.R."/>
            <person name="Tyson G.W."/>
            <person name="Rich V.I."/>
        </authorList>
    </citation>
    <scope>NUCLEOTIDE SEQUENCE [LARGE SCALE GENOMIC DNA]</scope>
    <source>
        <strain evidence="8 9">SMC6</strain>
    </source>
</reference>
<evidence type="ECO:0000256" key="4">
    <source>
        <dbReference type="ARBA" id="ARBA00022847"/>
    </source>
</evidence>
<feature type="transmembrane region" description="Helical" evidence="7">
    <location>
        <begin position="399"/>
        <end position="417"/>
    </location>
</feature>
<dbReference type="InterPro" id="IPR001046">
    <property type="entry name" value="NRAMP_fam"/>
</dbReference>
<keyword evidence="9" id="KW-1185">Reference proteome</keyword>
<keyword evidence="2" id="KW-0813">Transport</keyword>
<comment type="caution">
    <text evidence="8">The sequence shown here is derived from an EMBL/GenBank/DDBJ whole genome shotgun (WGS) entry which is preliminary data.</text>
</comment>
<dbReference type="GO" id="GO:0005384">
    <property type="term" value="F:manganese ion transmembrane transporter activity"/>
    <property type="evidence" value="ECO:0007669"/>
    <property type="project" value="TreeGrafter"/>
</dbReference>
<keyword evidence="4" id="KW-0769">Symport</keyword>
<dbReference type="Pfam" id="PF01566">
    <property type="entry name" value="Nramp"/>
    <property type="match status" value="1"/>
</dbReference>
<dbReference type="PRINTS" id="PR00447">
    <property type="entry name" value="NATRESASSCMP"/>
</dbReference>
<dbReference type="AlphaFoldDB" id="A0A398D1V0"/>
<evidence type="ECO:0000313" key="8">
    <source>
        <dbReference type="EMBL" id="RIE07399.1"/>
    </source>
</evidence>
<feature type="transmembrane region" description="Helical" evidence="7">
    <location>
        <begin position="98"/>
        <end position="125"/>
    </location>
</feature>
<dbReference type="PANTHER" id="PTHR11706:SF33">
    <property type="entry name" value="NATURAL RESISTANCE-ASSOCIATED MACROPHAGE PROTEIN 2"/>
    <property type="match status" value="1"/>
</dbReference>
<accession>A0A398D1V0</accession>
<feature type="transmembrane region" description="Helical" evidence="7">
    <location>
        <begin position="292"/>
        <end position="315"/>
    </location>
</feature>